<dbReference type="RefSeq" id="WP_025293952.1">
    <property type="nucleotide sequence ID" value="NZ_CP006644.1"/>
</dbReference>
<feature type="transmembrane region" description="Helical" evidence="1">
    <location>
        <begin position="6"/>
        <end position="27"/>
    </location>
</feature>
<name>W0AHK9_9SPHN</name>
<dbReference type="InterPro" id="IPR029058">
    <property type="entry name" value="AB_hydrolase_fold"/>
</dbReference>
<dbReference type="Proteomes" id="UP000018851">
    <property type="component" value="Chromosome"/>
</dbReference>
<organism evidence="2 3">
    <name type="scientific">Sphingomonas sanxanigenens DSM 19645 = NX02</name>
    <dbReference type="NCBI Taxonomy" id="1123269"/>
    <lineage>
        <taxon>Bacteria</taxon>
        <taxon>Pseudomonadati</taxon>
        <taxon>Pseudomonadota</taxon>
        <taxon>Alphaproteobacteria</taxon>
        <taxon>Sphingomonadales</taxon>
        <taxon>Sphingomonadaceae</taxon>
        <taxon>Sphingomonas</taxon>
    </lineage>
</organism>
<dbReference type="SUPFAM" id="SSF53474">
    <property type="entry name" value="alpha/beta-Hydrolases"/>
    <property type="match status" value="1"/>
</dbReference>
<dbReference type="OrthoDB" id="9794645at2"/>
<dbReference type="ESTHER" id="9sphn-w0ahk9">
    <property type="family name" value="Duf_3089"/>
</dbReference>
<evidence type="ECO:0000313" key="3">
    <source>
        <dbReference type="Proteomes" id="UP000018851"/>
    </source>
</evidence>
<dbReference type="Pfam" id="PF11288">
    <property type="entry name" value="DUF3089"/>
    <property type="match status" value="1"/>
</dbReference>
<gene>
    <name evidence="2" type="ORF">NX02_20760</name>
</gene>
<evidence type="ECO:0008006" key="4">
    <source>
        <dbReference type="Google" id="ProtNLM"/>
    </source>
</evidence>
<evidence type="ECO:0000313" key="2">
    <source>
        <dbReference type="EMBL" id="AHE55793.1"/>
    </source>
</evidence>
<reference evidence="2 3" key="1">
    <citation type="submission" date="2013-07" db="EMBL/GenBank/DDBJ databases">
        <title>Completed genome of Sphingomonas sanxanigenens NX02.</title>
        <authorList>
            <person name="Ma T."/>
            <person name="Huang H."/>
            <person name="Wu M."/>
            <person name="Li X."/>
            <person name="Li G."/>
        </authorList>
    </citation>
    <scope>NUCLEOTIDE SEQUENCE [LARGE SCALE GENOMIC DNA]</scope>
    <source>
        <strain evidence="2 3">NX02</strain>
    </source>
</reference>
<sequence>MAARRFLYVFAGLIVLAIAGLFAYRLFAPQLFRFAFVPSAPFVEQMPRQAAAYADPAMWLARPGLGNSDAAQWLPAGVSPRTADRAATFFIHPTSYLTRAQWNAPLDDRESQDRARLFVRSQASAFNHLGPVWAPKYRQAAFGAFLTDRPEAQRALDAAYADVAAAFDRFLQEAPADRPIILAAHSQGSLHLLRLLRDQVAGKPVAARIAAAYVVGWPVSLTTDVPRLGLPACTRADQPGCVLSWQSFAEPADPAMIRDVYEASTGFDGRPRKGTPMLCTNPLTGLPGGGAAPSANLGALIPNKDLSDATLEAGTIPARCDAGGFLLIGPPPASMDSPYVLPGNNFHVFDYTLFWSNIRADAARRTAAHAAAQPRGIEKLLRRLGGRR</sequence>
<proteinExistence type="predicted"/>
<evidence type="ECO:0000256" key="1">
    <source>
        <dbReference type="SAM" id="Phobius"/>
    </source>
</evidence>
<dbReference type="eggNOG" id="COG2267">
    <property type="taxonomic scope" value="Bacteria"/>
</dbReference>
<dbReference type="EMBL" id="CP006644">
    <property type="protein sequence ID" value="AHE55793.1"/>
    <property type="molecule type" value="Genomic_DNA"/>
</dbReference>
<keyword evidence="3" id="KW-1185">Reference proteome</keyword>
<protein>
    <recommendedName>
        <fullName evidence="4">DUF3089 domain-containing protein</fullName>
    </recommendedName>
</protein>
<keyword evidence="1" id="KW-0472">Membrane</keyword>
<dbReference type="STRING" id="1123269.NX02_20760"/>
<dbReference type="Gene3D" id="3.40.50.1820">
    <property type="entry name" value="alpha/beta hydrolase"/>
    <property type="match status" value="1"/>
</dbReference>
<keyword evidence="1" id="KW-0812">Transmembrane</keyword>
<dbReference type="AlphaFoldDB" id="W0AHK9"/>
<accession>W0AHK9</accession>
<dbReference type="KEGG" id="ssan:NX02_20760"/>
<dbReference type="HOGENOM" id="CLU_054175_0_0_5"/>
<dbReference type="InterPro" id="IPR021440">
    <property type="entry name" value="DUF3089"/>
</dbReference>
<keyword evidence="1" id="KW-1133">Transmembrane helix</keyword>
<dbReference type="PATRIC" id="fig|1123269.5.peg.4060"/>